<accession>A0A6A5T8W7</accession>
<dbReference type="OrthoDB" id="3545468at2759"/>
<evidence type="ECO:0000313" key="2">
    <source>
        <dbReference type="EMBL" id="KAF1949011.1"/>
    </source>
</evidence>
<dbReference type="EMBL" id="ML977043">
    <property type="protein sequence ID" value="KAF1949011.1"/>
    <property type="molecule type" value="Genomic_DNA"/>
</dbReference>
<keyword evidence="1" id="KW-0732">Signal</keyword>
<proteinExistence type="predicted"/>
<dbReference type="Proteomes" id="UP000800035">
    <property type="component" value="Unassembled WGS sequence"/>
</dbReference>
<dbReference type="AlphaFoldDB" id="A0A6A5T8W7"/>
<feature type="chain" id="PRO_5025655276" description="Ubiquitin 3 binding protein But2 C-terminal domain-containing protein" evidence="1">
    <location>
        <begin position="22"/>
        <end position="231"/>
    </location>
</feature>
<evidence type="ECO:0008006" key="4">
    <source>
        <dbReference type="Google" id="ProtNLM"/>
    </source>
</evidence>
<reference evidence="2" key="1">
    <citation type="journal article" date="2020" name="Stud. Mycol.">
        <title>101 Dothideomycetes genomes: a test case for predicting lifestyles and emergence of pathogens.</title>
        <authorList>
            <person name="Haridas S."/>
            <person name="Albert R."/>
            <person name="Binder M."/>
            <person name="Bloem J."/>
            <person name="Labutti K."/>
            <person name="Salamov A."/>
            <person name="Andreopoulos B."/>
            <person name="Baker S."/>
            <person name="Barry K."/>
            <person name="Bills G."/>
            <person name="Bluhm B."/>
            <person name="Cannon C."/>
            <person name="Castanera R."/>
            <person name="Culley D."/>
            <person name="Daum C."/>
            <person name="Ezra D."/>
            <person name="Gonzalez J."/>
            <person name="Henrissat B."/>
            <person name="Kuo A."/>
            <person name="Liang C."/>
            <person name="Lipzen A."/>
            <person name="Lutzoni F."/>
            <person name="Magnuson J."/>
            <person name="Mondo S."/>
            <person name="Nolan M."/>
            <person name="Ohm R."/>
            <person name="Pangilinan J."/>
            <person name="Park H.-J."/>
            <person name="Ramirez L."/>
            <person name="Alfaro M."/>
            <person name="Sun H."/>
            <person name="Tritt A."/>
            <person name="Yoshinaga Y."/>
            <person name="Zwiers L.-H."/>
            <person name="Turgeon B."/>
            <person name="Goodwin S."/>
            <person name="Spatafora J."/>
            <person name="Crous P."/>
            <person name="Grigoriev I."/>
        </authorList>
    </citation>
    <scope>NUCLEOTIDE SEQUENCE</scope>
    <source>
        <strain evidence="2">CBS 675.92</strain>
    </source>
</reference>
<protein>
    <recommendedName>
        <fullName evidence="4">Ubiquitin 3 binding protein But2 C-terminal domain-containing protein</fullName>
    </recommendedName>
</protein>
<name>A0A6A5T8W7_9PLEO</name>
<organism evidence="2 3">
    <name type="scientific">Byssothecium circinans</name>
    <dbReference type="NCBI Taxonomy" id="147558"/>
    <lineage>
        <taxon>Eukaryota</taxon>
        <taxon>Fungi</taxon>
        <taxon>Dikarya</taxon>
        <taxon>Ascomycota</taxon>
        <taxon>Pezizomycotina</taxon>
        <taxon>Dothideomycetes</taxon>
        <taxon>Pleosporomycetidae</taxon>
        <taxon>Pleosporales</taxon>
        <taxon>Massarineae</taxon>
        <taxon>Massarinaceae</taxon>
        <taxon>Byssothecium</taxon>
    </lineage>
</organism>
<evidence type="ECO:0000313" key="3">
    <source>
        <dbReference type="Proteomes" id="UP000800035"/>
    </source>
</evidence>
<sequence>MFNTLRRSVAGLTLTFSLVLALQEVSVQPLPNKCSSFPSYNNSTGIAGPWKVVADSTGSAFDGFNVSAETFTNNGVDRFGFITLPKSPNRGNVSGQSVPLRCTTITTNNTGPSSPILLEPQLQAFVRSQWVDISIASLENWQSSFSFGMPDPGIQVQPYAHFVNGTRVPGIFLGTKGSTSWKYKFNWGGNAGEYYILRWLAKGSGGEDLRTRQDFPVIDDRDYVGFLKLDR</sequence>
<feature type="signal peptide" evidence="1">
    <location>
        <begin position="1"/>
        <end position="21"/>
    </location>
</feature>
<gene>
    <name evidence="2" type="ORF">CC80DRAFT_281604</name>
</gene>
<keyword evidence="3" id="KW-1185">Reference proteome</keyword>
<evidence type="ECO:0000256" key="1">
    <source>
        <dbReference type="SAM" id="SignalP"/>
    </source>
</evidence>